<reference evidence="3" key="1">
    <citation type="submission" date="2015-09" db="EMBL/GenBank/DDBJ databases">
        <authorList>
            <person name="Graham D.E."/>
            <person name="Mahan K.M."/>
            <person name="Klingeman D.M."/>
            <person name="Fida T."/>
            <person name="Giannone R.J."/>
            <person name="Hettich R.L."/>
            <person name="Parry R.J."/>
            <person name="Spain J.C."/>
        </authorList>
    </citation>
    <scope>NUCLEOTIDE SEQUENCE [LARGE SCALE GENOMIC DNA]</scope>
    <source>
        <strain evidence="3">JCM 4701</strain>
    </source>
</reference>
<evidence type="ECO:0000256" key="1">
    <source>
        <dbReference type="SAM" id="MobiDB-lite"/>
    </source>
</evidence>
<dbReference type="Proteomes" id="UP000236047">
    <property type="component" value="Unassembled WGS sequence"/>
</dbReference>
<organism evidence="2 3">
    <name type="scientific">Streptomyces noursei</name>
    <name type="common">Streptomyces albulus</name>
    <dbReference type="NCBI Taxonomy" id="1971"/>
    <lineage>
        <taxon>Bacteria</taxon>
        <taxon>Bacillati</taxon>
        <taxon>Actinomycetota</taxon>
        <taxon>Actinomycetes</taxon>
        <taxon>Kitasatosporales</taxon>
        <taxon>Streptomycetaceae</taxon>
        <taxon>Streptomyces</taxon>
    </lineage>
</organism>
<evidence type="ECO:0000313" key="3">
    <source>
        <dbReference type="Proteomes" id="UP000236047"/>
    </source>
</evidence>
<evidence type="ECO:0000313" key="2">
    <source>
        <dbReference type="EMBL" id="PNE41175.1"/>
    </source>
</evidence>
<protein>
    <submittedName>
        <fullName evidence="2">Uncharacterized protein</fullName>
    </submittedName>
</protein>
<proteinExistence type="predicted"/>
<feature type="compositionally biased region" description="Gly residues" evidence="1">
    <location>
        <begin position="35"/>
        <end position="47"/>
    </location>
</feature>
<gene>
    <name evidence="2" type="ORF">AOB60_10775</name>
</gene>
<feature type="region of interest" description="Disordered" evidence="1">
    <location>
        <begin position="33"/>
        <end position="64"/>
    </location>
</feature>
<accession>A0A2N8PJG5</accession>
<dbReference type="AlphaFoldDB" id="A0A2N8PJG5"/>
<name>A0A2N8PJG5_STRNR</name>
<comment type="caution">
    <text evidence="2">The sequence shown here is derived from an EMBL/GenBank/DDBJ whole genome shotgun (WGS) entry which is preliminary data.</text>
</comment>
<dbReference type="EMBL" id="LJSN01000002">
    <property type="protein sequence ID" value="PNE41175.1"/>
    <property type="molecule type" value="Genomic_DNA"/>
</dbReference>
<keyword evidence="3" id="KW-1185">Reference proteome</keyword>
<sequence>MHALGGEGAQQALQLLEIAPVVVEGEGAVAAHGGEVPGIGEDGGGAGDVTAERMAGGVAGGSGGGCHGSPSVWALGGRHWSVDNCHRE</sequence>